<dbReference type="AlphaFoldDB" id="A0A2H0WZE5"/>
<dbReference type="PANTHER" id="PTHR39189">
    <property type="entry name" value="UPF0173 METAL-DEPENDENT HYDROLASE YTKL"/>
    <property type="match status" value="1"/>
</dbReference>
<protein>
    <recommendedName>
        <fullName evidence="3">MBL fold metallo-hydrolase</fullName>
    </recommendedName>
</protein>
<gene>
    <name evidence="1" type="ORF">COT54_01460</name>
</gene>
<accession>A0A2H0WZE5</accession>
<reference evidence="2" key="1">
    <citation type="submission" date="2017-09" db="EMBL/GenBank/DDBJ databases">
        <title>Depth-based differentiation of microbial function through sediment-hosted aquifers and enrichment of novel symbionts in the deep terrestrial subsurface.</title>
        <authorList>
            <person name="Probst A.J."/>
            <person name="Ladd B."/>
            <person name="Jarett J.K."/>
            <person name="Geller-Mcgrath D.E."/>
            <person name="Sieber C.M.K."/>
            <person name="Emerson J.B."/>
            <person name="Anantharaman K."/>
            <person name="Thomas B.C."/>
            <person name="Malmstrom R."/>
            <person name="Stieglmeier M."/>
            <person name="Klingl A."/>
            <person name="Woyke T."/>
            <person name="Ryan C.M."/>
            <person name="Banfield J.F."/>
        </authorList>
    </citation>
    <scope>NUCLEOTIDE SEQUENCE [LARGE SCALE GENOMIC DNA]</scope>
</reference>
<dbReference type="Gene3D" id="3.60.15.10">
    <property type="entry name" value="Ribonuclease Z/Hydroxyacylglutathione hydrolase-like"/>
    <property type="match status" value="1"/>
</dbReference>
<evidence type="ECO:0008006" key="3">
    <source>
        <dbReference type="Google" id="ProtNLM"/>
    </source>
</evidence>
<name>A0A2H0WZE5_9BACT</name>
<dbReference type="PANTHER" id="PTHR39189:SF1">
    <property type="entry name" value="UPF0173 METAL-DEPENDENT HYDROLASE YTKL"/>
    <property type="match status" value="1"/>
</dbReference>
<evidence type="ECO:0000313" key="1">
    <source>
        <dbReference type="EMBL" id="PIS18030.1"/>
    </source>
</evidence>
<organism evidence="1 2">
    <name type="scientific">Candidatus Collierbacteria bacterium CG09_land_8_20_14_0_10_46_12</name>
    <dbReference type="NCBI Taxonomy" id="1974533"/>
    <lineage>
        <taxon>Bacteria</taxon>
        <taxon>Candidatus Collieribacteriota</taxon>
    </lineage>
</organism>
<dbReference type="Proteomes" id="UP000229574">
    <property type="component" value="Unassembled WGS sequence"/>
</dbReference>
<dbReference type="SUPFAM" id="SSF56281">
    <property type="entry name" value="Metallo-hydrolase/oxidoreductase"/>
    <property type="match status" value="1"/>
</dbReference>
<dbReference type="InterPro" id="IPR036866">
    <property type="entry name" value="RibonucZ/Hydroxyglut_hydro"/>
</dbReference>
<evidence type="ECO:0000313" key="2">
    <source>
        <dbReference type="Proteomes" id="UP000229574"/>
    </source>
</evidence>
<sequence length="163" mass="17939">MDISYLGHQSFKIKTKTGSVVATPASLTISHKSGGDDFIITSPGEYEVEGISVFGYKSDENNVYVVQNDDLRICYLGDLAKPLSEKVVSDLENIDVVIVSCDLMETKQVVETVAKLEPYYVLPYGAMVAKFIAAYEHGSRSVKSLNLSKLTLSEDLTEVIVYE</sequence>
<dbReference type="EMBL" id="PEYY01000065">
    <property type="protein sequence ID" value="PIS18030.1"/>
    <property type="molecule type" value="Genomic_DNA"/>
</dbReference>
<comment type="caution">
    <text evidence="1">The sequence shown here is derived from an EMBL/GenBank/DDBJ whole genome shotgun (WGS) entry which is preliminary data.</text>
</comment>
<dbReference type="Pfam" id="PF13483">
    <property type="entry name" value="Lactamase_B_3"/>
    <property type="match status" value="1"/>
</dbReference>
<proteinExistence type="predicted"/>